<dbReference type="PRINTS" id="PR00778">
    <property type="entry name" value="HTHARSR"/>
</dbReference>
<organism evidence="5 6">
    <name type="scientific">Acetobacter vaccinii</name>
    <dbReference type="NCBI Taxonomy" id="2592655"/>
    <lineage>
        <taxon>Bacteria</taxon>
        <taxon>Pseudomonadati</taxon>
        <taxon>Pseudomonadota</taxon>
        <taxon>Alphaproteobacteria</taxon>
        <taxon>Acetobacterales</taxon>
        <taxon>Acetobacteraceae</taxon>
        <taxon>Acetobacter</taxon>
    </lineage>
</organism>
<evidence type="ECO:0000313" key="5">
    <source>
        <dbReference type="EMBL" id="QEO17951.1"/>
    </source>
</evidence>
<feature type="domain" description="HTH arsR-type" evidence="4">
    <location>
        <begin position="7"/>
        <end position="101"/>
    </location>
</feature>
<dbReference type="GO" id="GO:0003677">
    <property type="term" value="F:DNA binding"/>
    <property type="evidence" value="ECO:0007669"/>
    <property type="project" value="UniProtKB-KW"/>
</dbReference>
<name>A0A5C1YPP2_9PROT</name>
<dbReference type="AlphaFoldDB" id="A0A5C1YPP2"/>
<evidence type="ECO:0000259" key="4">
    <source>
        <dbReference type="PROSITE" id="PS50987"/>
    </source>
</evidence>
<evidence type="ECO:0000256" key="1">
    <source>
        <dbReference type="ARBA" id="ARBA00023015"/>
    </source>
</evidence>
<keyword evidence="6" id="KW-1185">Reference proteome</keyword>
<dbReference type="InterPro" id="IPR051011">
    <property type="entry name" value="Metal_resp_trans_reg"/>
</dbReference>
<keyword evidence="3" id="KW-0804">Transcription</keyword>
<keyword evidence="1" id="KW-0805">Transcription regulation</keyword>
<dbReference type="PROSITE" id="PS50987">
    <property type="entry name" value="HTH_ARSR_2"/>
    <property type="match status" value="1"/>
</dbReference>
<evidence type="ECO:0000256" key="3">
    <source>
        <dbReference type="ARBA" id="ARBA00023163"/>
    </source>
</evidence>
<dbReference type="InterPro" id="IPR001845">
    <property type="entry name" value="HTH_ArsR_DNA-bd_dom"/>
</dbReference>
<protein>
    <submittedName>
        <fullName evidence="5">Winged helix-turn-helix transcriptional regulator</fullName>
    </submittedName>
</protein>
<dbReference type="OrthoDB" id="194599at2"/>
<dbReference type="InterPro" id="IPR011991">
    <property type="entry name" value="ArsR-like_HTH"/>
</dbReference>
<keyword evidence="2" id="KW-0238">DNA-binding</keyword>
<dbReference type="Proteomes" id="UP000324536">
    <property type="component" value="Chromosome"/>
</dbReference>
<dbReference type="PANTHER" id="PTHR43132:SF2">
    <property type="entry name" value="ARSENICAL RESISTANCE OPERON REPRESSOR ARSR-RELATED"/>
    <property type="match status" value="1"/>
</dbReference>
<dbReference type="KEGG" id="acek:FLP30_09555"/>
<dbReference type="InterPro" id="IPR036388">
    <property type="entry name" value="WH-like_DNA-bd_sf"/>
</dbReference>
<evidence type="ECO:0000256" key="2">
    <source>
        <dbReference type="ARBA" id="ARBA00023125"/>
    </source>
</evidence>
<reference evidence="5 6" key="1">
    <citation type="submission" date="2019-09" db="EMBL/GenBank/DDBJ databases">
        <title>Genome sequencing of strain KACC 21233.</title>
        <authorList>
            <person name="Heo J."/>
            <person name="Kim S.-J."/>
            <person name="Kim J.-S."/>
            <person name="Hong S.-B."/>
            <person name="Kwon S.-W."/>
        </authorList>
    </citation>
    <scope>NUCLEOTIDE SEQUENCE [LARGE SCALE GENOMIC DNA]</scope>
    <source>
        <strain evidence="5 6">KACC 21233</strain>
    </source>
</reference>
<dbReference type="CDD" id="cd00090">
    <property type="entry name" value="HTH_ARSR"/>
    <property type="match status" value="1"/>
</dbReference>
<accession>A0A5C1YPP2</accession>
<dbReference type="SUPFAM" id="SSF46785">
    <property type="entry name" value="Winged helix' DNA-binding domain"/>
    <property type="match status" value="1"/>
</dbReference>
<dbReference type="EMBL" id="CP043506">
    <property type="protein sequence ID" value="QEO17951.1"/>
    <property type="molecule type" value="Genomic_DNA"/>
</dbReference>
<sequence length="134" mass="14996">MPMTKIVDCSPADNALELLKQLANPNRLAIVGSLLEGPRSVAELELVLSIRQPTLSQQITSLRDAGLIEGRREGRHTIYFLCDERVTSVMRFLATLYPDLLPAQLRILPPFGNMNCTDLPEMIVDMRLSAQDVY</sequence>
<gene>
    <name evidence="5" type="ORF">FLP30_09555</name>
</gene>
<dbReference type="NCBIfam" id="NF033788">
    <property type="entry name" value="HTH_metalloreg"/>
    <property type="match status" value="1"/>
</dbReference>
<dbReference type="PANTHER" id="PTHR43132">
    <property type="entry name" value="ARSENICAL RESISTANCE OPERON REPRESSOR ARSR-RELATED"/>
    <property type="match status" value="1"/>
</dbReference>
<dbReference type="Pfam" id="PF01022">
    <property type="entry name" value="HTH_5"/>
    <property type="match status" value="1"/>
</dbReference>
<dbReference type="InterPro" id="IPR036390">
    <property type="entry name" value="WH_DNA-bd_sf"/>
</dbReference>
<evidence type="ECO:0000313" key="6">
    <source>
        <dbReference type="Proteomes" id="UP000324536"/>
    </source>
</evidence>
<dbReference type="Gene3D" id="1.10.10.10">
    <property type="entry name" value="Winged helix-like DNA-binding domain superfamily/Winged helix DNA-binding domain"/>
    <property type="match status" value="1"/>
</dbReference>
<dbReference type="SMART" id="SM00418">
    <property type="entry name" value="HTH_ARSR"/>
    <property type="match status" value="1"/>
</dbReference>
<dbReference type="GO" id="GO:0003700">
    <property type="term" value="F:DNA-binding transcription factor activity"/>
    <property type="evidence" value="ECO:0007669"/>
    <property type="project" value="InterPro"/>
</dbReference>
<proteinExistence type="predicted"/>